<dbReference type="EMBL" id="ADNW02000004">
    <property type="protein sequence ID" value="EGD25705.1"/>
    <property type="molecule type" value="Genomic_DNA"/>
</dbReference>
<dbReference type="Proteomes" id="UP000004245">
    <property type="component" value="Unassembled WGS sequence"/>
</dbReference>
<comment type="caution">
    <text evidence="1">The sequence shown here is derived from an EMBL/GenBank/DDBJ whole genome shotgun (WGS) entry which is preliminary data.</text>
</comment>
<evidence type="ECO:0000313" key="1">
    <source>
        <dbReference type="EMBL" id="EGD25705.1"/>
    </source>
</evidence>
<proteinExistence type="predicted"/>
<reference evidence="1" key="1">
    <citation type="submission" date="2011-01" db="EMBL/GenBank/DDBJ databases">
        <authorList>
            <person name="Muzny D."/>
            <person name="Qin X."/>
            <person name="Buhay C."/>
            <person name="Dugan-Rocha S."/>
            <person name="Ding Y."/>
            <person name="Chen G."/>
            <person name="Hawes A."/>
            <person name="Holder M."/>
            <person name="Jhangiani S."/>
            <person name="Johnson A."/>
            <person name="Khan Z."/>
            <person name="Li Z."/>
            <person name="Liu W."/>
            <person name="Liu X."/>
            <person name="Perez L."/>
            <person name="Shen H."/>
            <person name="Wang Q."/>
            <person name="Watt J."/>
            <person name="Xi L."/>
            <person name="Xin Y."/>
            <person name="Zhou J."/>
            <person name="Deng J."/>
            <person name="Jiang H."/>
            <person name="Liu Y."/>
            <person name="Qu J."/>
            <person name="Song X.-Z."/>
            <person name="Zhang L."/>
            <person name="Villasana D."/>
            <person name="Johnson A."/>
            <person name="Liu J."/>
            <person name="Liyanage D."/>
            <person name="Lorensuhewa L."/>
            <person name="Robinson T."/>
            <person name="Song A."/>
            <person name="Song B.-B."/>
            <person name="Dinh H."/>
            <person name="Thornton R."/>
            <person name="Coyle M."/>
            <person name="Francisco L."/>
            <person name="Jackson L."/>
            <person name="Javaid M."/>
            <person name="Korchina V."/>
            <person name="Kovar C."/>
            <person name="Mata R."/>
            <person name="Mathew T."/>
            <person name="Ngo R."/>
            <person name="Nguyen L."/>
            <person name="Nguyen N."/>
            <person name="Okwuonu G."/>
            <person name="Ongeri F."/>
            <person name="Pham C."/>
            <person name="Simmons D."/>
            <person name="Wilczek-Boney K."/>
            <person name="Hale W."/>
            <person name="Jakkamsetti A."/>
            <person name="Pham P."/>
            <person name="Ruth R."/>
            <person name="San Lucas F."/>
            <person name="Warren J."/>
            <person name="Zhang J."/>
            <person name="Zhao Z."/>
            <person name="Zhou C."/>
            <person name="Zhu D."/>
            <person name="Lee S."/>
            <person name="Bess C."/>
            <person name="Blankenburg K."/>
            <person name="Forbes L."/>
            <person name="Fu Q."/>
            <person name="Gubbala S."/>
            <person name="Hirani K."/>
            <person name="Jayaseelan J.C."/>
            <person name="Lara F."/>
            <person name="Munidasa M."/>
            <person name="Palculict T."/>
            <person name="Patil S."/>
            <person name="Pu L.-L."/>
            <person name="Saada N."/>
            <person name="Tang L."/>
            <person name="Weissenberger G."/>
            <person name="Zhu Y."/>
            <person name="Hemphill L."/>
            <person name="Shang Y."/>
            <person name="Youmans B."/>
            <person name="Ayvaz T."/>
            <person name="Ross M."/>
            <person name="Santibanez J."/>
            <person name="Aqrawi P."/>
            <person name="Gross S."/>
            <person name="Joshi V."/>
            <person name="Fowler G."/>
            <person name="Nazareth L."/>
            <person name="Reid J."/>
            <person name="Worley K."/>
            <person name="Petrosino J."/>
            <person name="Highlander S."/>
            <person name="Gibbs R."/>
        </authorList>
    </citation>
    <scope>NUCLEOTIDE SEQUENCE [LARGE SCALE GENOMIC DNA]</scope>
    <source>
        <strain evidence="1">ATCC 33707</strain>
    </source>
</reference>
<protein>
    <submittedName>
        <fullName evidence="1">Uncharacterized protein</fullName>
    </submittedName>
</protein>
<keyword evidence="2" id="KW-1185">Reference proteome</keyword>
<organism evidence="1 2">
    <name type="scientific">Prescottella equi ATCC 33707</name>
    <dbReference type="NCBI Taxonomy" id="525370"/>
    <lineage>
        <taxon>Bacteria</taxon>
        <taxon>Bacillati</taxon>
        <taxon>Actinomycetota</taxon>
        <taxon>Actinomycetes</taxon>
        <taxon>Mycobacteriales</taxon>
        <taxon>Nocardiaceae</taxon>
        <taxon>Prescottella</taxon>
    </lineage>
</organism>
<sequence length="43" mass="4460">MNPESVGDQPVCVLHHTDKSVWPAAKAMIRVGTVGVGCSPEVG</sequence>
<evidence type="ECO:0000313" key="2">
    <source>
        <dbReference type="Proteomes" id="UP000004245"/>
    </source>
</evidence>
<dbReference type="HOGENOM" id="CLU_3238829_0_0_11"/>
<accession>E9SX25</accession>
<gene>
    <name evidence="1" type="ORF">HMPREF0724_10676</name>
</gene>
<name>E9SX25_RHOHA</name>
<dbReference type="AlphaFoldDB" id="E9SX25"/>